<keyword evidence="8 15" id="KW-0547">Nucleotide-binding</keyword>
<keyword evidence="5" id="KW-0808">Transferase</keyword>
<feature type="domain" description="EF-hand" evidence="18">
    <location>
        <begin position="509"/>
        <end position="544"/>
    </location>
</feature>
<dbReference type="GO" id="GO:0005509">
    <property type="term" value="F:calcium ion binding"/>
    <property type="evidence" value="ECO:0007669"/>
    <property type="project" value="InterPro"/>
</dbReference>
<evidence type="ECO:0000256" key="6">
    <source>
        <dbReference type="ARBA" id="ARBA00022723"/>
    </source>
</evidence>
<dbReference type="SMART" id="SM00054">
    <property type="entry name" value="EFh"/>
    <property type="match status" value="4"/>
</dbReference>
<feature type="region of interest" description="Disordered" evidence="16">
    <location>
        <begin position="958"/>
        <end position="1010"/>
    </location>
</feature>
<feature type="compositionally biased region" description="Basic and acidic residues" evidence="16">
    <location>
        <begin position="765"/>
        <end position="780"/>
    </location>
</feature>
<dbReference type="EC" id="2.7.11.1" evidence="3"/>
<feature type="domain" description="EF-hand" evidence="18">
    <location>
        <begin position="432"/>
        <end position="467"/>
    </location>
</feature>
<feature type="compositionally biased region" description="Polar residues" evidence="16">
    <location>
        <begin position="993"/>
        <end position="1008"/>
    </location>
</feature>
<comment type="similarity">
    <text evidence="2">Belongs to the centrin family.</text>
</comment>
<dbReference type="Proteomes" id="UP001153069">
    <property type="component" value="Unassembled WGS sequence"/>
</dbReference>
<keyword evidence="6" id="KW-0479">Metal-binding</keyword>
<evidence type="ECO:0000256" key="1">
    <source>
        <dbReference type="ARBA" id="ARBA00001946"/>
    </source>
</evidence>
<feature type="compositionally biased region" description="Basic residues" evidence="16">
    <location>
        <begin position="1241"/>
        <end position="1252"/>
    </location>
</feature>
<evidence type="ECO:0000256" key="2">
    <source>
        <dbReference type="ARBA" id="ARBA00005253"/>
    </source>
</evidence>
<feature type="compositionally biased region" description="Polar residues" evidence="16">
    <location>
        <begin position="1142"/>
        <end position="1156"/>
    </location>
</feature>
<dbReference type="PROSITE" id="PS50011">
    <property type="entry name" value="PROTEIN_KINASE_DOM"/>
    <property type="match status" value="1"/>
</dbReference>
<feature type="domain" description="EF-hand" evidence="18">
    <location>
        <begin position="394"/>
        <end position="429"/>
    </location>
</feature>
<feature type="region of interest" description="Disordered" evidence="16">
    <location>
        <begin position="843"/>
        <end position="889"/>
    </location>
</feature>
<feature type="binding site" evidence="15">
    <location>
        <position position="81"/>
    </location>
    <ligand>
        <name>ATP</name>
        <dbReference type="ChEBI" id="CHEBI:30616"/>
    </ligand>
</feature>
<evidence type="ECO:0000259" key="18">
    <source>
        <dbReference type="PROSITE" id="PS50222"/>
    </source>
</evidence>
<protein>
    <recommendedName>
        <fullName evidence="3">non-specific serine/threonine protein kinase</fullName>
        <ecNumber evidence="3">2.7.11.1</ecNumber>
    </recommendedName>
</protein>
<dbReference type="CDD" id="cd05117">
    <property type="entry name" value="STKc_CAMK"/>
    <property type="match status" value="1"/>
</dbReference>
<dbReference type="InterPro" id="IPR011009">
    <property type="entry name" value="Kinase-like_dom_sf"/>
</dbReference>
<proteinExistence type="inferred from homology"/>
<evidence type="ECO:0000256" key="13">
    <source>
        <dbReference type="ARBA" id="ARBA00047899"/>
    </source>
</evidence>
<evidence type="ECO:0000256" key="4">
    <source>
        <dbReference type="ARBA" id="ARBA00022527"/>
    </source>
</evidence>
<dbReference type="PANTHER" id="PTHR24349">
    <property type="entry name" value="SERINE/THREONINE-PROTEIN KINASE"/>
    <property type="match status" value="1"/>
</dbReference>
<dbReference type="InterPro" id="IPR050205">
    <property type="entry name" value="CDPK_Ser/Thr_kinases"/>
</dbReference>
<feature type="compositionally biased region" description="Polar residues" evidence="16">
    <location>
        <begin position="1091"/>
        <end position="1100"/>
    </location>
</feature>
<feature type="compositionally biased region" description="Low complexity" evidence="16">
    <location>
        <begin position="594"/>
        <end position="607"/>
    </location>
</feature>
<evidence type="ECO:0000259" key="17">
    <source>
        <dbReference type="PROSITE" id="PS50011"/>
    </source>
</evidence>
<keyword evidence="7" id="KW-0677">Repeat</keyword>
<comment type="catalytic activity">
    <reaction evidence="14">
        <text>L-seryl-[protein] + ATP = O-phospho-L-seryl-[protein] + ADP + H(+)</text>
        <dbReference type="Rhea" id="RHEA:17989"/>
        <dbReference type="Rhea" id="RHEA-COMP:9863"/>
        <dbReference type="Rhea" id="RHEA-COMP:11604"/>
        <dbReference type="ChEBI" id="CHEBI:15378"/>
        <dbReference type="ChEBI" id="CHEBI:29999"/>
        <dbReference type="ChEBI" id="CHEBI:30616"/>
        <dbReference type="ChEBI" id="CHEBI:83421"/>
        <dbReference type="ChEBI" id="CHEBI:456216"/>
        <dbReference type="EC" id="2.7.11.1"/>
    </reaction>
</comment>
<evidence type="ECO:0000256" key="14">
    <source>
        <dbReference type="ARBA" id="ARBA00048679"/>
    </source>
</evidence>
<dbReference type="InterPro" id="IPR002048">
    <property type="entry name" value="EF_hand_dom"/>
</dbReference>
<dbReference type="InterPro" id="IPR018247">
    <property type="entry name" value="EF_Hand_1_Ca_BS"/>
</dbReference>
<evidence type="ECO:0000256" key="8">
    <source>
        <dbReference type="ARBA" id="ARBA00022741"/>
    </source>
</evidence>
<keyword evidence="20" id="KW-1185">Reference proteome</keyword>
<dbReference type="GO" id="GO:0004674">
    <property type="term" value="F:protein serine/threonine kinase activity"/>
    <property type="evidence" value="ECO:0007669"/>
    <property type="project" value="UniProtKB-KW"/>
</dbReference>
<feature type="region of interest" description="Disordered" evidence="16">
    <location>
        <begin position="544"/>
        <end position="628"/>
    </location>
</feature>
<feature type="region of interest" description="Disordered" evidence="16">
    <location>
        <begin position="1044"/>
        <end position="1290"/>
    </location>
</feature>
<dbReference type="FunFam" id="3.30.200.20:FF:000315">
    <property type="entry name" value="Calcium-dependent protein kinase 3"/>
    <property type="match status" value="1"/>
</dbReference>
<evidence type="ECO:0000256" key="3">
    <source>
        <dbReference type="ARBA" id="ARBA00012513"/>
    </source>
</evidence>
<keyword evidence="11 15" id="KW-0067">ATP-binding</keyword>
<feature type="compositionally biased region" description="Basic and acidic residues" evidence="16">
    <location>
        <begin position="555"/>
        <end position="590"/>
    </location>
</feature>
<evidence type="ECO:0000256" key="12">
    <source>
        <dbReference type="ARBA" id="ARBA00024334"/>
    </source>
</evidence>
<keyword evidence="9" id="KW-0418">Kinase</keyword>
<dbReference type="Pfam" id="PF13499">
    <property type="entry name" value="EF-hand_7"/>
    <property type="match status" value="2"/>
</dbReference>
<dbReference type="Pfam" id="PF00069">
    <property type="entry name" value="Pkinase"/>
    <property type="match status" value="1"/>
</dbReference>
<dbReference type="CDD" id="cd00051">
    <property type="entry name" value="EFh"/>
    <property type="match status" value="2"/>
</dbReference>
<evidence type="ECO:0000256" key="11">
    <source>
        <dbReference type="ARBA" id="ARBA00022840"/>
    </source>
</evidence>
<comment type="similarity">
    <text evidence="12">Belongs to the protein kinase superfamily. Ser/Thr protein kinase family. CDPK subfamily.</text>
</comment>
<keyword evidence="10" id="KW-0106">Calcium</keyword>
<feature type="domain" description="EF-hand" evidence="18">
    <location>
        <begin position="471"/>
        <end position="507"/>
    </location>
</feature>
<evidence type="ECO:0000313" key="20">
    <source>
        <dbReference type="Proteomes" id="UP001153069"/>
    </source>
</evidence>
<comment type="cofactor">
    <cofactor evidence="1">
        <name>Mg(2+)</name>
        <dbReference type="ChEBI" id="CHEBI:18420"/>
    </cofactor>
</comment>
<dbReference type="EMBL" id="CAICTM010001059">
    <property type="protein sequence ID" value="CAB9519964.1"/>
    <property type="molecule type" value="Genomic_DNA"/>
</dbReference>
<evidence type="ECO:0000256" key="16">
    <source>
        <dbReference type="SAM" id="MobiDB-lite"/>
    </source>
</evidence>
<dbReference type="PROSITE" id="PS00018">
    <property type="entry name" value="EF_HAND_1"/>
    <property type="match status" value="3"/>
</dbReference>
<dbReference type="SUPFAM" id="SSF47473">
    <property type="entry name" value="EF-hand"/>
    <property type="match status" value="1"/>
</dbReference>
<evidence type="ECO:0000256" key="15">
    <source>
        <dbReference type="PROSITE-ProRule" id="PRU10141"/>
    </source>
</evidence>
<dbReference type="InterPro" id="IPR000719">
    <property type="entry name" value="Prot_kinase_dom"/>
</dbReference>
<dbReference type="FunFam" id="1.10.510.10:FF:000571">
    <property type="entry name" value="Maternal embryonic leucine zipper kinase"/>
    <property type="match status" value="1"/>
</dbReference>
<evidence type="ECO:0000256" key="9">
    <source>
        <dbReference type="ARBA" id="ARBA00022777"/>
    </source>
</evidence>
<dbReference type="InterPro" id="IPR017441">
    <property type="entry name" value="Protein_kinase_ATP_BS"/>
</dbReference>
<dbReference type="PROSITE" id="PS00108">
    <property type="entry name" value="PROTEIN_KINASE_ST"/>
    <property type="match status" value="1"/>
</dbReference>
<dbReference type="Gene3D" id="1.10.238.10">
    <property type="entry name" value="EF-hand"/>
    <property type="match status" value="2"/>
</dbReference>
<evidence type="ECO:0000256" key="5">
    <source>
        <dbReference type="ARBA" id="ARBA00022679"/>
    </source>
</evidence>
<dbReference type="FunFam" id="1.10.238.10:FF:000178">
    <property type="entry name" value="Calmodulin-2 A"/>
    <property type="match status" value="1"/>
</dbReference>
<name>A0A9N8EJK6_9STRA</name>
<keyword evidence="4" id="KW-0723">Serine/threonine-protein kinase</keyword>
<reference evidence="19" key="1">
    <citation type="submission" date="2020-06" db="EMBL/GenBank/DDBJ databases">
        <authorList>
            <consortium name="Plant Systems Biology data submission"/>
        </authorList>
    </citation>
    <scope>NUCLEOTIDE SEQUENCE</scope>
    <source>
        <strain evidence="19">D6</strain>
    </source>
</reference>
<comment type="caution">
    <text evidence="19">The sequence shown here is derived from an EMBL/GenBank/DDBJ whole genome shotgun (WGS) entry which is preliminary data.</text>
</comment>
<dbReference type="InterPro" id="IPR008271">
    <property type="entry name" value="Ser/Thr_kinase_AS"/>
</dbReference>
<sequence length="1321" mass="147775">MPAAVGRITRGTGGPQAIKKKVGRIRSHKFRAQDFVRKRQNESLTDHYTIGKLLGEGQFGEVFIGTVQKSNGGKGDNRAIKRIQKVLMTEEDHEEVFNEFTLLKQMDHPSIAKMFEFFEDAENFWFVQELCSGGELLDELERTETFSEASAALIIKQVLSSVHYCHSQKQVVHRDLKLENILLEEGTQNVGSNSASYNPMIVKVIDFGLATTFTEDQVLTAPVGSMHYVAPEVLEQEYNYKCDVWSCGVIAYILLCGFAPFDALNDRDMRELIMMGHVSFADPIWQNDVSQDAKDFVSYLLTYEPDKRPDAGQALQHKWIQNLSKVHAEEFKATKSGTDAAVRLLSNCRSFESASKLKQATCAFMTSQLVLSGDDDDENDNNKNCDETAADHQSIAMMIGEIFRAIDLDADGRISHEELRVGFLDFLGGDDLTVEEVDDIFSRMDMSATGYLDYSEFVVASMGLHDLEQGNHRALLKQAFERLLDKDGSGFISMEKLRKEMAPFYGEDVEEDVIQKIIDQADADQDGQVSWDDFQAMMSKTADFVPPENATPLSRHKELPQDGKKQLEEPTTKADADDIVKEDAKEDTKAETNVTPTETAAAQTEAPVEAEKTPPSPGRRVNRNSAAGPKARLISAVFEKNLEKNREMGFDKFTYIRKQSSRGGPKRTLPRTRRVNFEELTKKANTQVNFDARAARDGRSKEIEQLKSTPGRARERRATIATLFQQEKEEQRNRRESRMLELETIKTQSHANDRQQVRSSFQETNARKAQEKRSEELEKLRSSVNVDDSAKKRLFEMWNPPKTSCPSAGQQRASQVQVMKDLKRFKQMFDQAAQEGTLKEKFARQRPSLQAGAMPPRASRGWTKRLSGKSYQESQEDMKNSSHHSRRGLGRATSHAILFDIDDIEDRLVDMQPSAKDERSARMIEPLRRLNSFDSIQEQDEMDERLGGMIGEEVSRVATEQSVDKEADSGNEDSTTPKNQKEVNKAKPRHNVKASSWEDQQNSLVSQTQEKREARFQELNQLMKRKSGKANIARELFEATIQANEKAASKTRSIKPEEECRRAGRRNSLAPTIGKQVSPVATPKQARRSSMGASTISVSSVAADEPKRDSINLKELGKNEADIHMPSKDLPDVEDTVRRGSKSTSHPDNPDSNSISDLGYEETVHRGSKSASRPDNPDANSISHLGYEETEKNQGSMAGLSYEGNDSVSERNGDSVASIGMGGSMMELCLSPSPTSPAGFGRRRNTYKKIKTPKNVPRFGTPTTPKGQKPSRARANRRASATATMTAPVGTDVTEAQMKFLKIANNRAMKAKAKDDAANAQ</sequence>
<dbReference type="PROSITE" id="PS00107">
    <property type="entry name" value="PROTEIN_KINASE_ATP"/>
    <property type="match status" value="1"/>
</dbReference>
<feature type="compositionally biased region" description="Basic and acidic residues" evidence="16">
    <location>
        <begin position="1104"/>
        <end position="1138"/>
    </location>
</feature>
<feature type="compositionally biased region" description="Low complexity" evidence="16">
    <location>
        <begin position="1278"/>
        <end position="1287"/>
    </location>
</feature>
<feature type="compositionally biased region" description="Polar residues" evidence="16">
    <location>
        <begin position="1169"/>
        <end position="1183"/>
    </location>
</feature>
<comment type="catalytic activity">
    <reaction evidence="13">
        <text>L-threonyl-[protein] + ATP = O-phospho-L-threonyl-[protein] + ADP + H(+)</text>
        <dbReference type="Rhea" id="RHEA:46608"/>
        <dbReference type="Rhea" id="RHEA-COMP:11060"/>
        <dbReference type="Rhea" id="RHEA-COMP:11605"/>
        <dbReference type="ChEBI" id="CHEBI:15378"/>
        <dbReference type="ChEBI" id="CHEBI:30013"/>
        <dbReference type="ChEBI" id="CHEBI:30616"/>
        <dbReference type="ChEBI" id="CHEBI:61977"/>
        <dbReference type="ChEBI" id="CHEBI:456216"/>
        <dbReference type="EC" id="2.7.11.1"/>
    </reaction>
</comment>
<dbReference type="Gene3D" id="1.10.510.10">
    <property type="entry name" value="Transferase(Phosphotransferase) domain 1"/>
    <property type="match status" value="1"/>
</dbReference>
<feature type="domain" description="Protein kinase" evidence="17">
    <location>
        <begin position="48"/>
        <end position="320"/>
    </location>
</feature>
<dbReference type="InterPro" id="IPR011992">
    <property type="entry name" value="EF-hand-dom_pair"/>
</dbReference>
<feature type="region of interest" description="Disordered" evidence="16">
    <location>
        <begin position="743"/>
        <end position="780"/>
    </location>
</feature>
<evidence type="ECO:0000313" key="19">
    <source>
        <dbReference type="EMBL" id="CAB9519964.1"/>
    </source>
</evidence>
<dbReference type="SMART" id="SM00220">
    <property type="entry name" value="S_TKc"/>
    <property type="match status" value="1"/>
</dbReference>
<accession>A0A9N8EJK6</accession>
<dbReference type="PROSITE" id="PS50222">
    <property type="entry name" value="EF_HAND_2"/>
    <property type="match status" value="4"/>
</dbReference>
<evidence type="ECO:0000256" key="7">
    <source>
        <dbReference type="ARBA" id="ARBA00022737"/>
    </source>
</evidence>
<dbReference type="GO" id="GO:0043226">
    <property type="term" value="C:organelle"/>
    <property type="evidence" value="ECO:0007669"/>
    <property type="project" value="UniProtKB-ARBA"/>
</dbReference>
<dbReference type="GO" id="GO:0005524">
    <property type="term" value="F:ATP binding"/>
    <property type="evidence" value="ECO:0007669"/>
    <property type="project" value="UniProtKB-UniRule"/>
</dbReference>
<organism evidence="19 20">
    <name type="scientific">Seminavis robusta</name>
    <dbReference type="NCBI Taxonomy" id="568900"/>
    <lineage>
        <taxon>Eukaryota</taxon>
        <taxon>Sar</taxon>
        <taxon>Stramenopiles</taxon>
        <taxon>Ochrophyta</taxon>
        <taxon>Bacillariophyta</taxon>
        <taxon>Bacillariophyceae</taxon>
        <taxon>Bacillariophycidae</taxon>
        <taxon>Naviculales</taxon>
        <taxon>Naviculaceae</taxon>
        <taxon>Seminavis</taxon>
    </lineage>
</organism>
<dbReference type="SUPFAM" id="SSF56112">
    <property type="entry name" value="Protein kinase-like (PK-like)"/>
    <property type="match status" value="1"/>
</dbReference>
<gene>
    <name evidence="19" type="ORF">SEMRO_1061_G236860.2</name>
</gene>
<evidence type="ECO:0000256" key="10">
    <source>
        <dbReference type="ARBA" id="ARBA00022837"/>
    </source>
</evidence>